<gene>
    <name evidence="4" type="ORF">EVOR1521_LOCUS29387</name>
</gene>
<dbReference type="Gene3D" id="3.30.420.10">
    <property type="entry name" value="Ribonuclease H-like superfamily/Ribonuclease H"/>
    <property type="match status" value="1"/>
</dbReference>
<dbReference type="SUPFAM" id="SSF53098">
    <property type="entry name" value="Ribonuclease H-like"/>
    <property type="match status" value="1"/>
</dbReference>
<keyword evidence="1" id="KW-0175">Coiled coil</keyword>
<name>A0AA36JLN1_9DINO</name>
<feature type="domain" description="C2H2-type" evidence="3">
    <location>
        <begin position="801"/>
        <end position="823"/>
    </location>
</feature>
<organism evidence="4 5">
    <name type="scientific">Effrenium voratum</name>
    <dbReference type="NCBI Taxonomy" id="2562239"/>
    <lineage>
        <taxon>Eukaryota</taxon>
        <taxon>Sar</taxon>
        <taxon>Alveolata</taxon>
        <taxon>Dinophyceae</taxon>
        <taxon>Suessiales</taxon>
        <taxon>Symbiodiniaceae</taxon>
        <taxon>Effrenium</taxon>
    </lineage>
</organism>
<dbReference type="InterPro" id="IPR012337">
    <property type="entry name" value="RNaseH-like_sf"/>
</dbReference>
<reference evidence="4" key="1">
    <citation type="submission" date="2023-08" db="EMBL/GenBank/DDBJ databases">
        <authorList>
            <person name="Chen Y."/>
            <person name="Shah S."/>
            <person name="Dougan E. K."/>
            <person name="Thang M."/>
            <person name="Chan C."/>
        </authorList>
    </citation>
    <scope>NUCLEOTIDE SEQUENCE</scope>
</reference>
<feature type="compositionally biased region" description="Low complexity" evidence="2">
    <location>
        <begin position="1930"/>
        <end position="1940"/>
    </location>
</feature>
<evidence type="ECO:0000256" key="1">
    <source>
        <dbReference type="SAM" id="Coils"/>
    </source>
</evidence>
<dbReference type="Pfam" id="PF00078">
    <property type="entry name" value="RVT_1"/>
    <property type="match status" value="1"/>
</dbReference>
<sequence length="1955" mass="215101">ARAAAAPSRLDVLRMLGSSVEASALRSRYAEGVSATLAQLEGASLDWDSVADVMRHEALKVVGTVPARSVRPWFRGKERELQNLESAVHRVELQLRTARATQPETVPDLLEERRSASKHLRGVKRTWEAIWWEDLASKAERAGEEGDDFSFWQAWKDFLSSIQSGRGEVSEEVWQYIPEASSVEGWLAEPPTRKEFNTALSRMKTGKRGGWDDITAELIKFGGEPLQSTVFQIITDMWREAAEAGPGLEADTWCSSVKEGVCIPMFKNKGDRACKDNYRNLVMLSVAAKLVARIVASRLSAWIDVSLSEQQNGFFFSRGIDDAHQLVRRILEEVVVAEGDSRVCVTSFDIVRTYTRVCRDALWCLLSRLGAPPAFVQVLKALHEHTRFRVFVHNGYSSPWLTDRGLREGCPSSPVLFNIFHDAVLITFRTRRAERALVLGLSPGLPWRFKVDGHLTRRPDNKLSSRGARDCVLGDVEYADDSLIVAQVDEASSAESTFIDSLRDWGQEEHPGKRERLVVCPRGRGAMEVLEEFECRTLKHLGTLLSDKADLWPETKRRFQAGFFAVRRVAKLWSLGSHRGRGSTGGLSTCRKLKVMRAVIEGTVLACGKTRVWSSAQERKIQQVLSRAVRRSLGLDVFNMREYGYSDEGLLRMVHWDPFPLLLHRQVLHWAGHVARMPVSRLPKIALFGWPVGLERHSSGRSTYPMWVKWLLLKYGISTMDWFRLAQKPTGQWLKLIRAKLPRTSLPKDKVAALNAWKPGQPLLWQEGCAPPHGAARLIPEETLEGLPPNVDLAQGISGDWPCPVCDVKTITARGLQVHYEAHHAVQDENVTTTEKSRCSLCGHVFVTEVDVKRHVCPTKPHSLEALDALWALPASPEIPNFVGRSVTGWELNTDGSGASDEGPHAGWGIAVWVEGVRSVLPEFELFGPVPLQSWEPRWMGADVASNNVGELTAMLEALLWLEQEAPGDAGLPARIRFDSTYAHSIITGAYRPHVNLKLASEAKKVFEREARRRCSLGKSTGVGGAAKSSAGPATLDSSPDTKVNATFLAYRHRTFRAGRDAGASSSGDSPAGDESRLITPENTDTCMRNSVPANFICRGCGRVYSTIGARVTHETASGTVLLLAWVKAPLWAVVLLAGDRPASCPAGALAPFGAVVLLAAPPPMSMEERVSKLEEKVSDLESTSRIRGTGLVALAAAAEDIAKSEAKEFWKLKSALPDLLWRDLEEPLRRGISDSSKVTAIFAELVQCLRAHDALVGVFPAGGAWGRERSIDIRFRPGMPGLRIHHLIKSEIAPVLKALDPPAAVAIWVPLSGGEMKRRERKRARADSTAPAATAKSRAGNPGKGQGKKSRRCCLFFASLVLFLSVVTCLPWRFKVDGHLTRRPDNKLSSRGARDCVLGDVEYADDSLIVAQVLEEFECRTLKHLGTLLSDKADLWSLGLDVFNMREYGYSDEGLLRMDKVAALNAWKPGQPLLWQEGCAPPHGAARFIPEETLEGLPPNVDLAQDISGEWPCPVCDVKTITARGLQVHYEAHHAVQDENVTAIEKSRCSLCGHVFVTEVDVKRHVCPTKPHSLDALDTLWALPASPEMPNFVGRSVTGWELNTDGSGASDEGPHAGWGIAVWVEGVRSVLPEFELFGPVPLQSWEPRWMGADIASNNVGELTAMLEALLWLEQEAPGSPAPVPASRLVLEANFICRGCGRVYSTIGAENRCARRPPGFVPPPGRWLPSGLWSCSQETTGFLALRPAYFDSPRSVLPLAMPAPPPMSMEERVSKLEEKVSDLESTSRIRGTGLVALAAAAEDIAKSEAKEFWKLKSALPDLLWRDLEEPLRRGISDSSKVTAIFAELVQCLRAHDALVGVFPAGGAWGRERSIDIRFRPGMPGLRIHHLIKSEIAPVLKALDPPAAVAIWVPLSGGEMKRRERKRARADSTAPAATAKSRAGNPGKGQGKKSRR</sequence>
<dbReference type="Proteomes" id="UP001178507">
    <property type="component" value="Unassembled WGS sequence"/>
</dbReference>
<proteinExistence type="predicted"/>
<feature type="domain" description="C2H2-type" evidence="3">
    <location>
        <begin position="837"/>
        <end position="862"/>
    </location>
</feature>
<evidence type="ECO:0000313" key="4">
    <source>
        <dbReference type="EMBL" id="CAJ1407775.1"/>
    </source>
</evidence>
<dbReference type="GO" id="GO:0003676">
    <property type="term" value="F:nucleic acid binding"/>
    <property type="evidence" value="ECO:0007669"/>
    <property type="project" value="InterPro"/>
</dbReference>
<feature type="region of interest" description="Disordered" evidence="2">
    <location>
        <begin position="1060"/>
        <end position="1081"/>
    </location>
</feature>
<feature type="non-terminal residue" evidence="4">
    <location>
        <position position="1"/>
    </location>
</feature>
<evidence type="ECO:0000259" key="3">
    <source>
        <dbReference type="SMART" id="SM00355"/>
    </source>
</evidence>
<dbReference type="InterPro" id="IPR036397">
    <property type="entry name" value="RNaseH_sf"/>
</dbReference>
<accession>A0AA36JLN1</accession>
<feature type="domain" description="C2H2-type" evidence="3">
    <location>
        <begin position="1096"/>
        <end position="1116"/>
    </location>
</feature>
<feature type="coiled-coil region" evidence="1">
    <location>
        <begin position="74"/>
        <end position="101"/>
    </location>
</feature>
<feature type="region of interest" description="Disordered" evidence="2">
    <location>
        <begin position="1018"/>
        <end position="1039"/>
    </location>
</feature>
<feature type="compositionally biased region" description="Low complexity" evidence="2">
    <location>
        <begin position="1328"/>
        <end position="1338"/>
    </location>
</feature>
<dbReference type="InterPro" id="IPR000477">
    <property type="entry name" value="RT_dom"/>
</dbReference>
<feature type="region of interest" description="Disordered" evidence="2">
    <location>
        <begin position="1319"/>
        <end position="1350"/>
    </location>
</feature>
<feature type="domain" description="C2H2-type" evidence="3">
    <location>
        <begin position="1512"/>
        <end position="1534"/>
    </location>
</feature>
<dbReference type="SMART" id="SM00355">
    <property type="entry name" value="ZnF_C2H2"/>
    <property type="match status" value="5"/>
</dbReference>
<feature type="region of interest" description="Disordered" evidence="2">
    <location>
        <begin position="1918"/>
        <end position="1955"/>
    </location>
</feature>
<comment type="caution">
    <text evidence="4">The sequence shown here is derived from an EMBL/GenBank/DDBJ whole genome shotgun (WGS) entry which is preliminary data.</text>
</comment>
<keyword evidence="5" id="KW-1185">Reference proteome</keyword>
<dbReference type="PANTHER" id="PTHR47027">
    <property type="entry name" value="REVERSE TRANSCRIPTASE DOMAIN-CONTAINING PROTEIN"/>
    <property type="match status" value="1"/>
</dbReference>
<dbReference type="EMBL" id="CAUJNA010003690">
    <property type="protein sequence ID" value="CAJ1407775.1"/>
    <property type="molecule type" value="Genomic_DNA"/>
</dbReference>
<dbReference type="PANTHER" id="PTHR47027:SF20">
    <property type="entry name" value="REVERSE TRANSCRIPTASE-LIKE PROTEIN WITH RNA-DIRECTED DNA POLYMERASE DOMAIN"/>
    <property type="match status" value="1"/>
</dbReference>
<protein>
    <recommendedName>
        <fullName evidence="3">C2H2-type domain-containing protein</fullName>
    </recommendedName>
</protein>
<dbReference type="InterPro" id="IPR013087">
    <property type="entry name" value="Znf_C2H2_type"/>
</dbReference>
<feature type="domain" description="C2H2-type" evidence="3">
    <location>
        <begin position="1548"/>
        <end position="1573"/>
    </location>
</feature>
<evidence type="ECO:0000313" key="5">
    <source>
        <dbReference type="Proteomes" id="UP001178507"/>
    </source>
</evidence>
<evidence type="ECO:0000256" key="2">
    <source>
        <dbReference type="SAM" id="MobiDB-lite"/>
    </source>
</evidence>
<feature type="compositionally biased region" description="Low complexity" evidence="2">
    <location>
        <begin position="1061"/>
        <end position="1073"/>
    </location>
</feature>